<dbReference type="InterPro" id="IPR056695">
    <property type="entry name" value="DUF7793"/>
</dbReference>
<dbReference type="EMBL" id="JEMA01000329">
    <property type="protein sequence ID" value="KYF71548.1"/>
    <property type="molecule type" value="Genomic_DNA"/>
</dbReference>
<dbReference type="Gene3D" id="3.40.970.30">
    <property type="entry name" value="yp_829618.1 like domains"/>
    <property type="match status" value="1"/>
</dbReference>
<dbReference type="Proteomes" id="UP000075260">
    <property type="component" value="Unassembled WGS sequence"/>
</dbReference>
<organism evidence="2 3">
    <name type="scientific">Sorangium cellulosum</name>
    <name type="common">Polyangium cellulosum</name>
    <dbReference type="NCBI Taxonomy" id="56"/>
    <lineage>
        <taxon>Bacteria</taxon>
        <taxon>Pseudomonadati</taxon>
        <taxon>Myxococcota</taxon>
        <taxon>Polyangia</taxon>
        <taxon>Polyangiales</taxon>
        <taxon>Polyangiaceae</taxon>
        <taxon>Sorangium</taxon>
    </lineage>
</organism>
<evidence type="ECO:0000259" key="1">
    <source>
        <dbReference type="Pfam" id="PF25056"/>
    </source>
</evidence>
<dbReference type="Pfam" id="PF25056">
    <property type="entry name" value="DUF7793"/>
    <property type="match status" value="1"/>
</dbReference>
<proteinExistence type="predicted"/>
<comment type="caution">
    <text evidence="2">The sequence shown here is derived from an EMBL/GenBank/DDBJ whole genome shotgun (WGS) entry which is preliminary data.</text>
</comment>
<accession>A0A150QVE6</accession>
<dbReference type="OrthoDB" id="5114976at2"/>
<sequence length="133" mass="15058">MNELGDERLRTRTGEFSFDKENRIIRFDLHEGAVQTLADAKENVAGLRRFSKGTPYAFLCDLTRCKATDLDARSYYGADEGRQAYLAMALVGARPIGRMIGNVFLAVYGNRDRPIRLFSDEREATRWLKGFAG</sequence>
<reference evidence="2 3" key="1">
    <citation type="submission" date="2014-02" db="EMBL/GenBank/DDBJ databases">
        <title>The small core and large imbalanced accessory genome model reveals a collaborative survival strategy of Sorangium cellulosum strains in nature.</title>
        <authorList>
            <person name="Han K."/>
            <person name="Peng R."/>
            <person name="Blom J."/>
            <person name="Li Y.-Z."/>
        </authorList>
    </citation>
    <scope>NUCLEOTIDE SEQUENCE [LARGE SCALE GENOMIC DNA]</scope>
    <source>
        <strain evidence="2 3">So0008-312</strain>
    </source>
</reference>
<dbReference type="Gene3D" id="3.40.1680.10">
    <property type="entry name" value="yp_829618.1 domain like"/>
    <property type="match status" value="1"/>
</dbReference>
<evidence type="ECO:0000313" key="2">
    <source>
        <dbReference type="EMBL" id="KYF71548.1"/>
    </source>
</evidence>
<name>A0A150QVE6_SORCE</name>
<feature type="domain" description="DUF7793" evidence="1">
    <location>
        <begin position="21"/>
        <end position="131"/>
    </location>
</feature>
<dbReference type="RefSeq" id="WP_061606919.1">
    <property type="nucleotide sequence ID" value="NZ_CP162579.1"/>
</dbReference>
<dbReference type="AlphaFoldDB" id="A0A150QVE6"/>
<gene>
    <name evidence="2" type="ORF">BE15_21635</name>
</gene>
<evidence type="ECO:0000313" key="3">
    <source>
        <dbReference type="Proteomes" id="UP000075260"/>
    </source>
</evidence>
<protein>
    <recommendedName>
        <fullName evidence="1">DUF7793 domain-containing protein</fullName>
    </recommendedName>
</protein>